<dbReference type="Pfam" id="PF16544">
    <property type="entry name" value="STAR_dimer"/>
    <property type="match status" value="1"/>
</dbReference>
<dbReference type="OrthoDB" id="6777263at2759"/>
<gene>
    <name evidence="4" type="ORF">NLS_LOCUS6988</name>
</gene>
<dbReference type="InterPro" id="IPR032377">
    <property type="entry name" value="STAR_dimer"/>
</dbReference>
<dbReference type="STRING" id="42156.A0A3P6TAK8"/>
<dbReference type="PANTHER" id="PTHR11208:SF147">
    <property type="entry name" value="RNA-BINDING PROTEIN ASD-2"/>
    <property type="match status" value="1"/>
</dbReference>
<feature type="compositionally biased region" description="Polar residues" evidence="2">
    <location>
        <begin position="81"/>
        <end position="91"/>
    </location>
</feature>
<dbReference type="InterPro" id="IPR004087">
    <property type="entry name" value="KH_dom"/>
</dbReference>
<dbReference type="GO" id="GO:0048024">
    <property type="term" value="P:regulation of mRNA splicing, via spliceosome"/>
    <property type="evidence" value="ECO:0007669"/>
    <property type="project" value="TreeGrafter"/>
</dbReference>
<proteinExistence type="predicted"/>
<name>A0A3P6TAK8_LITSI</name>
<evidence type="ECO:0000256" key="1">
    <source>
        <dbReference type="ARBA" id="ARBA00022884"/>
    </source>
</evidence>
<dbReference type="InterPro" id="IPR045071">
    <property type="entry name" value="BBP-like"/>
</dbReference>
<dbReference type="InterPro" id="IPR036612">
    <property type="entry name" value="KH_dom_type_1_sf"/>
</dbReference>
<dbReference type="PANTHER" id="PTHR11208">
    <property type="entry name" value="RNA-BINDING PROTEIN RELATED"/>
    <property type="match status" value="1"/>
</dbReference>
<dbReference type="SUPFAM" id="SSF54791">
    <property type="entry name" value="Eukaryotic type KH-domain (KH-domain type I)"/>
    <property type="match status" value="1"/>
</dbReference>
<sequence>MSDSEKSSIVEGIAGLDIEESKVSEDSSYGETAELVNSGGSKTAESITGDDARSTEELATAIVGVESNDKKRCSKKDSDTTNKVPSKSHFSASPHLTRVAKEEYLSRLLKERENLILLPNYLQFKHAVRLVNREIAKIRQSVSGGMAKEAERAVVPKTAVRREAIGARKTTAVANGKKVFLQEKIFIPVNEYPNYNFVGRILGPRGMTAKQLEEQCGCRIMIRGRGSTRESNSHRQTTWNDSRKEELHVLVQCEDFEEIAKEKIRRAAERIRYMLIPPPEGEDELKRKQLMELSIINGTYRPTIASRIMLRSRPLLSPINLGQVGTGSAIRGTSNIPVFTNRNNENNGCSRICNSRIGANLSHNCTQHYPYNTCTANTRQALASLGFDMDAFEVTDCYGRRVNGGTVSIPSNQQAATVATTTTTTTATGTVVGEAQEEIAPALPQYPRTCGFTAPVTQYVWNPPVFNVYDNSSNMVARECCNHIVTGSAPTVNSNGISIGDEMTQSSNVESINLQQYLTAAALLNATANFCADGSGDGPNGCQ</sequence>
<dbReference type="InterPro" id="IPR055256">
    <property type="entry name" value="KH_1_KHDC4/BBP-like"/>
</dbReference>
<keyword evidence="5" id="KW-1185">Reference proteome</keyword>
<dbReference type="Gene3D" id="3.30.1370.10">
    <property type="entry name" value="K Homology domain, type 1"/>
    <property type="match status" value="1"/>
</dbReference>
<dbReference type="GO" id="GO:0003729">
    <property type="term" value="F:mRNA binding"/>
    <property type="evidence" value="ECO:0007669"/>
    <property type="project" value="TreeGrafter"/>
</dbReference>
<dbReference type="EMBL" id="UYRX01000668">
    <property type="protein sequence ID" value="VDK85152.1"/>
    <property type="molecule type" value="Genomic_DNA"/>
</dbReference>
<keyword evidence="1" id="KW-0694">RNA-binding</keyword>
<dbReference type="OMA" id="CEDFEER"/>
<protein>
    <recommendedName>
        <fullName evidence="3">K Homology domain-containing protein</fullName>
    </recommendedName>
</protein>
<evidence type="ECO:0000259" key="3">
    <source>
        <dbReference type="SMART" id="SM00322"/>
    </source>
</evidence>
<dbReference type="AlphaFoldDB" id="A0A3P6TAK8"/>
<dbReference type="Pfam" id="PF22675">
    <property type="entry name" value="KH-I_KHDC4-BBP"/>
    <property type="match status" value="1"/>
</dbReference>
<dbReference type="SMART" id="SM00322">
    <property type="entry name" value="KH"/>
    <property type="match status" value="1"/>
</dbReference>
<accession>A0A3P6TAK8</accession>
<feature type="region of interest" description="Disordered" evidence="2">
    <location>
        <begin position="69"/>
        <end position="93"/>
    </location>
</feature>
<feature type="compositionally biased region" description="Basic and acidic residues" evidence="2">
    <location>
        <begin position="69"/>
        <end position="80"/>
    </location>
</feature>
<evidence type="ECO:0000256" key="2">
    <source>
        <dbReference type="SAM" id="MobiDB-lite"/>
    </source>
</evidence>
<evidence type="ECO:0000313" key="4">
    <source>
        <dbReference type="EMBL" id="VDK85152.1"/>
    </source>
</evidence>
<reference evidence="4 5" key="1">
    <citation type="submission" date="2018-08" db="EMBL/GenBank/DDBJ databases">
        <authorList>
            <person name="Laetsch R D."/>
            <person name="Stevens L."/>
            <person name="Kumar S."/>
            <person name="Blaxter L. M."/>
        </authorList>
    </citation>
    <scope>NUCLEOTIDE SEQUENCE [LARGE SCALE GENOMIC DNA]</scope>
</reference>
<feature type="domain" description="K Homology" evidence="3">
    <location>
        <begin position="179"/>
        <end position="272"/>
    </location>
</feature>
<dbReference type="GO" id="GO:0005634">
    <property type="term" value="C:nucleus"/>
    <property type="evidence" value="ECO:0007669"/>
    <property type="project" value="TreeGrafter"/>
</dbReference>
<dbReference type="Proteomes" id="UP000277928">
    <property type="component" value="Unassembled WGS sequence"/>
</dbReference>
<feature type="region of interest" description="Disordered" evidence="2">
    <location>
        <begin position="21"/>
        <end position="55"/>
    </location>
</feature>
<organism evidence="4 5">
    <name type="scientific">Litomosoides sigmodontis</name>
    <name type="common">Filarial nematode worm</name>
    <dbReference type="NCBI Taxonomy" id="42156"/>
    <lineage>
        <taxon>Eukaryota</taxon>
        <taxon>Metazoa</taxon>
        <taxon>Ecdysozoa</taxon>
        <taxon>Nematoda</taxon>
        <taxon>Chromadorea</taxon>
        <taxon>Rhabditida</taxon>
        <taxon>Spirurina</taxon>
        <taxon>Spiruromorpha</taxon>
        <taxon>Filarioidea</taxon>
        <taxon>Onchocercidae</taxon>
        <taxon>Litomosoides</taxon>
    </lineage>
</organism>
<evidence type="ECO:0000313" key="5">
    <source>
        <dbReference type="Proteomes" id="UP000277928"/>
    </source>
</evidence>